<evidence type="ECO:0000313" key="6">
    <source>
        <dbReference type="EMBL" id="AGB01129.1"/>
    </source>
</evidence>
<dbReference type="RefSeq" id="WP_015284093.1">
    <property type="nucleotide sequence ID" value="NC_019943.1"/>
</dbReference>
<dbReference type="eggNOG" id="arCOG01972">
    <property type="taxonomic scope" value="Archaea"/>
</dbReference>
<dbReference type="OrthoDB" id="35385at2157"/>
<reference evidence="6 7" key="2">
    <citation type="journal article" date="2014" name="Genome Announc.">
        <title>Complete Genome Sequence of Methanoregula formicica SMSPT, a Mesophilic Hydrogenotrophic Methanogen Isolated from a Methanogenic Upflow Anaerobic Sludge Blanket Reactor.</title>
        <authorList>
            <person name="Yamamoto K."/>
            <person name="Tamaki H."/>
            <person name="Cadillo-Quiroz H."/>
            <person name="Imachi H."/>
            <person name="Kyrpides N."/>
            <person name="Woyke T."/>
            <person name="Goodwin L."/>
            <person name="Zinder S.H."/>
            <person name="Kamagata Y."/>
            <person name="Liu W.T."/>
        </authorList>
    </citation>
    <scope>NUCLEOTIDE SEQUENCE [LARGE SCALE GENOMIC DNA]</scope>
    <source>
        <strain evidence="7">DSM 22288 / NBRC 105244 / SMSP</strain>
    </source>
</reference>
<reference evidence="7" key="1">
    <citation type="submission" date="2011-12" db="EMBL/GenBank/DDBJ databases">
        <title>Complete sequence of Methanoregula formicicum SMSP.</title>
        <authorList>
            <person name="Lucas S."/>
            <person name="Han J."/>
            <person name="Lapidus A."/>
            <person name="Cheng J.-F."/>
            <person name="Goodwin L."/>
            <person name="Pitluck S."/>
            <person name="Peters L."/>
            <person name="Ovchinnikova G."/>
            <person name="Teshima H."/>
            <person name="Detter J.C."/>
            <person name="Han C."/>
            <person name="Tapia R."/>
            <person name="Land M."/>
            <person name="Hauser L."/>
            <person name="Kyrpides N."/>
            <person name="Ivanova N."/>
            <person name="Pagani I."/>
            <person name="Imachi H."/>
            <person name="Tamaki H."/>
            <person name="Sekiguchi Y."/>
            <person name="Kamagata Y."/>
            <person name="Cadillo-Quiroz H."/>
            <person name="Zinder S."/>
            <person name="Liu W.-T."/>
            <person name="Woyke T."/>
        </authorList>
    </citation>
    <scope>NUCLEOTIDE SEQUENCE [LARGE SCALE GENOMIC DNA]</scope>
    <source>
        <strain evidence="7">DSM 22288 / NBRC 105244 / SMSP</strain>
    </source>
</reference>
<evidence type="ECO:0000256" key="2">
    <source>
        <dbReference type="ARBA" id="ARBA00022982"/>
    </source>
</evidence>
<keyword evidence="7" id="KW-1185">Reference proteome</keyword>
<dbReference type="CDD" id="cd02947">
    <property type="entry name" value="TRX_family"/>
    <property type="match status" value="1"/>
</dbReference>
<dbReference type="InParanoid" id="L0HDF8"/>
<dbReference type="Proteomes" id="UP000010824">
    <property type="component" value="Chromosome"/>
</dbReference>
<dbReference type="AlphaFoldDB" id="L0HDF8"/>
<dbReference type="InterPro" id="IPR017937">
    <property type="entry name" value="Thioredoxin_CS"/>
</dbReference>
<dbReference type="HOGENOM" id="CLU_090389_10_1_2"/>
<dbReference type="NCBIfam" id="TIGR01068">
    <property type="entry name" value="thioredoxin"/>
    <property type="match status" value="1"/>
</dbReference>
<dbReference type="Gene3D" id="3.40.30.10">
    <property type="entry name" value="Glutaredoxin"/>
    <property type="match status" value="1"/>
</dbReference>
<evidence type="ECO:0000259" key="5">
    <source>
        <dbReference type="PROSITE" id="PS51352"/>
    </source>
</evidence>
<keyword evidence="3" id="KW-1015">Disulfide bond</keyword>
<dbReference type="GO" id="GO:0005737">
    <property type="term" value="C:cytoplasm"/>
    <property type="evidence" value="ECO:0007669"/>
    <property type="project" value="TreeGrafter"/>
</dbReference>
<sequence>MDDELARIREKRMQELTGKMQDAGRGGVQNVDEMHFQQFVTTNPFAVIDFWAEWCGPCRRIAPVMDELSIEFAGRVAFGKCNTDDNRRIAMQFNIDAIPAIMLFSRGQLVDRVIGAYPKDAIREKIIRRFGLD</sequence>
<dbReference type="PRINTS" id="PR00421">
    <property type="entry name" value="THIOREDOXIN"/>
</dbReference>
<evidence type="ECO:0000256" key="4">
    <source>
        <dbReference type="ARBA" id="ARBA00023284"/>
    </source>
</evidence>
<keyword evidence="4" id="KW-0676">Redox-active center</keyword>
<dbReference type="STRING" id="593750.Metfor_0042"/>
<dbReference type="PROSITE" id="PS51352">
    <property type="entry name" value="THIOREDOXIN_2"/>
    <property type="match status" value="1"/>
</dbReference>
<evidence type="ECO:0000256" key="3">
    <source>
        <dbReference type="ARBA" id="ARBA00023157"/>
    </source>
</evidence>
<dbReference type="PROSITE" id="PS00194">
    <property type="entry name" value="THIOREDOXIN_1"/>
    <property type="match status" value="1"/>
</dbReference>
<organism evidence="6 7">
    <name type="scientific">Methanoregula formicica (strain DSM 22288 / NBRC 105244 / SMSP)</name>
    <dbReference type="NCBI Taxonomy" id="593750"/>
    <lineage>
        <taxon>Archaea</taxon>
        <taxon>Methanobacteriati</taxon>
        <taxon>Methanobacteriota</taxon>
        <taxon>Stenosarchaea group</taxon>
        <taxon>Methanomicrobia</taxon>
        <taxon>Methanomicrobiales</taxon>
        <taxon>Methanoregulaceae</taxon>
        <taxon>Methanoregula</taxon>
    </lineage>
</organism>
<proteinExistence type="predicted"/>
<dbReference type="KEGG" id="mfo:Metfor_0042"/>
<keyword evidence="1" id="KW-0813">Transport</keyword>
<accession>L0HDF8</accession>
<protein>
    <submittedName>
        <fullName evidence="6">Thioredoxin</fullName>
    </submittedName>
</protein>
<dbReference type="InterPro" id="IPR005746">
    <property type="entry name" value="Thioredoxin"/>
</dbReference>
<dbReference type="InterPro" id="IPR013766">
    <property type="entry name" value="Thioredoxin_domain"/>
</dbReference>
<gene>
    <name evidence="6" type="ordered locus">Metfor_0042</name>
</gene>
<dbReference type="EMBL" id="CP003167">
    <property type="protein sequence ID" value="AGB01129.1"/>
    <property type="molecule type" value="Genomic_DNA"/>
</dbReference>
<evidence type="ECO:0000313" key="7">
    <source>
        <dbReference type="Proteomes" id="UP000010824"/>
    </source>
</evidence>
<dbReference type="PANTHER" id="PTHR45663">
    <property type="entry name" value="GEO12009P1"/>
    <property type="match status" value="1"/>
</dbReference>
<name>L0HDF8_METFS</name>
<dbReference type="InterPro" id="IPR036249">
    <property type="entry name" value="Thioredoxin-like_sf"/>
</dbReference>
<dbReference type="FunFam" id="3.40.30.10:FF:000001">
    <property type="entry name" value="Thioredoxin"/>
    <property type="match status" value="1"/>
</dbReference>
<dbReference type="GO" id="GO:0015035">
    <property type="term" value="F:protein-disulfide reductase activity"/>
    <property type="evidence" value="ECO:0007669"/>
    <property type="project" value="InterPro"/>
</dbReference>
<keyword evidence="2" id="KW-0249">Electron transport</keyword>
<evidence type="ECO:0000256" key="1">
    <source>
        <dbReference type="ARBA" id="ARBA00022448"/>
    </source>
</evidence>
<dbReference type="Pfam" id="PF00085">
    <property type="entry name" value="Thioredoxin"/>
    <property type="match status" value="1"/>
</dbReference>
<dbReference type="PANTHER" id="PTHR45663:SF11">
    <property type="entry name" value="GEO12009P1"/>
    <property type="match status" value="1"/>
</dbReference>
<dbReference type="GeneID" id="14308715"/>
<feature type="domain" description="Thioredoxin" evidence="5">
    <location>
        <begin position="2"/>
        <end position="132"/>
    </location>
</feature>
<dbReference type="SUPFAM" id="SSF52833">
    <property type="entry name" value="Thioredoxin-like"/>
    <property type="match status" value="1"/>
</dbReference>